<feature type="domain" description="Response regulatory" evidence="5">
    <location>
        <begin position="23"/>
        <end position="148"/>
    </location>
</feature>
<organism evidence="6 7">
    <name type="scientific">Micromonospora humi</name>
    <dbReference type="NCBI Taxonomy" id="745366"/>
    <lineage>
        <taxon>Bacteria</taxon>
        <taxon>Bacillati</taxon>
        <taxon>Actinomycetota</taxon>
        <taxon>Actinomycetes</taxon>
        <taxon>Micromonosporales</taxon>
        <taxon>Micromonosporaceae</taxon>
        <taxon>Micromonospora</taxon>
    </lineage>
</organism>
<evidence type="ECO:0000313" key="7">
    <source>
        <dbReference type="Proteomes" id="UP000199360"/>
    </source>
</evidence>
<dbReference type="PROSITE" id="PS50043">
    <property type="entry name" value="HTH_LUXR_2"/>
    <property type="match status" value="1"/>
</dbReference>
<dbReference type="STRING" id="745366.GA0070213_102391"/>
<feature type="modified residue" description="4-aspartylphosphate" evidence="3">
    <location>
        <position position="74"/>
    </location>
</feature>
<accession>A0A1C5H7E2</accession>
<evidence type="ECO:0000256" key="1">
    <source>
        <dbReference type="ARBA" id="ARBA00022553"/>
    </source>
</evidence>
<keyword evidence="7" id="KW-1185">Reference proteome</keyword>
<dbReference type="GO" id="GO:0003677">
    <property type="term" value="F:DNA binding"/>
    <property type="evidence" value="ECO:0007669"/>
    <property type="project" value="UniProtKB-KW"/>
</dbReference>
<dbReference type="SUPFAM" id="SSF46894">
    <property type="entry name" value="C-terminal effector domain of the bipartite response regulators"/>
    <property type="match status" value="1"/>
</dbReference>
<proteinExistence type="predicted"/>
<sequence>MGHSGPVSDTPSEPSAGPTSTVRVAVLGEPGLCRTLVAGVVAAAPDFEVVRECDGTAADLSRLARARPDLALVDLDLERENPEDEDPEQEPWTVVAALRAAVPDCAIVVLTGRPTARVLRSALRLRARGVVAKEVPPEEMIARLRAVAEGRCTVDPVTALAALGTADNPLSDSEREVATAAAKGLPSREIAALLHLAPGTVRNLLSSLLRKAGGRNRWEAVRRARDAGWI</sequence>
<evidence type="ECO:0000256" key="2">
    <source>
        <dbReference type="ARBA" id="ARBA00023125"/>
    </source>
</evidence>
<feature type="domain" description="HTH luxR-type" evidence="4">
    <location>
        <begin position="163"/>
        <end position="228"/>
    </location>
</feature>
<dbReference type="PROSITE" id="PS50110">
    <property type="entry name" value="RESPONSE_REGULATORY"/>
    <property type="match status" value="1"/>
</dbReference>
<dbReference type="OrthoDB" id="9808843at2"/>
<evidence type="ECO:0000313" key="6">
    <source>
        <dbReference type="EMBL" id="SCG41945.1"/>
    </source>
</evidence>
<evidence type="ECO:0000256" key="3">
    <source>
        <dbReference type="PROSITE-ProRule" id="PRU00169"/>
    </source>
</evidence>
<dbReference type="PANTHER" id="PTHR43214:SF42">
    <property type="entry name" value="TRANSCRIPTIONAL REGULATORY PROTEIN DESR"/>
    <property type="match status" value="1"/>
</dbReference>
<dbReference type="PANTHER" id="PTHR43214">
    <property type="entry name" value="TWO-COMPONENT RESPONSE REGULATOR"/>
    <property type="match status" value="1"/>
</dbReference>
<dbReference type="CDD" id="cd17535">
    <property type="entry name" value="REC_NarL-like"/>
    <property type="match status" value="1"/>
</dbReference>
<dbReference type="Gene3D" id="3.40.50.2300">
    <property type="match status" value="1"/>
</dbReference>
<dbReference type="SUPFAM" id="SSF52172">
    <property type="entry name" value="CheY-like"/>
    <property type="match status" value="1"/>
</dbReference>
<evidence type="ECO:0000259" key="5">
    <source>
        <dbReference type="PROSITE" id="PS50110"/>
    </source>
</evidence>
<dbReference type="InterPro" id="IPR001789">
    <property type="entry name" value="Sig_transdc_resp-reg_receiver"/>
</dbReference>
<dbReference type="InterPro" id="IPR011006">
    <property type="entry name" value="CheY-like_superfamily"/>
</dbReference>
<dbReference type="GO" id="GO:0000160">
    <property type="term" value="P:phosphorelay signal transduction system"/>
    <property type="evidence" value="ECO:0007669"/>
    <property type="project" value="InterPro"/>
</dbReference>
<dbReference type="Pfam" id="PF00196">
    <property type="entry name" value="GerE"/>
    <property type="match status" value="1"/>
</dbReference>
<dbReference type="InterPro" id="IPR000792">
    <property type="entry name" value="Tscrpt_reg_LuxR_C"/>
</dbReference>
<dbReference type="AlphaFoldDB" id="A0A1C5H7E2"/>
<dbReference type="InterPro" id="IPR036388">
    <property type="entry name" value="WH-like_DNA-bd_sf"/>
</dbReference>
<dbReference type="PROSITE" id="PS00622">
    <property type="entry name" value="HTH_LUXR_1"/>
    <property type="match status" value="1"/>
</dbReference>
<keyword evidence="2" id="KW-0238">DNA-binding</keyword>
<dbReference type="InterPro" id="IPR039420">
    <property type="entry name" value="WalR-like"/>
</dbReference>
<dbReference type="Gene3D" id="1.10.10.10">
    <property type="entry name" value="Winged helix-like DNA-binding domain superfamily/Winged helix DNA-binding domain"/>
    <property type="match status" value="1"/>
</dbReference>
<protein>
    <submittedName>
        <fullName evidence="6">Two-component system, NarL family, response regulator DesR</fullName>
    </submittedName>
</protein>
<name>A0A1C5H7E2_9ACTN</name>
<evidence type="ECO:0000259" key="4">
    <source>
        <dbReference type="PROSITE" id="PS50043"/>
    </source>
</evidence>
<dbReference type="InterPro" id="IPR058245">
    <property type="entry name" value="NreC/VraR/RcsB-like_REC"/>
</dbReference>
<dbReference type="CDD" id="cd06170">
    <property type="entry name" value="LuxR_C_like"/>
    <property type="match status" value="1"/>
</dbReference>
<gene>
    <name evidence="6" type="ORF">GA0070213_102391</name>
</gene>
<dbReference type="EMBL" id="FMDM01000002">
    <property type="protein sequence ID" value="SCG41945.1"/>
    <property type="molecule type" value="Genomic_DNA"/>
</dbReference>
<dbReference type="SMART" id="SM00421">
    <property type="entry name" value="HTH_LUXR"/>
    <property type="match status" value="1"/>
</dbReference>
<dbReference type="GO" id="GO:0006355">
    <property type="term" value="P:regulation of DNA-templated transcription"/>
    <property type="evidence" value="ECO:0007669"/>
    <property type="project" value="InterPro"/>
</dbReference>
<keyword evidence="1 3" id="KW-0597">Phosphoprotein</keyword>
<dbReference type="Proteomes" id="UP000199360">
    <property type="component" value="Unassembled WGS sequence"/>
</dbReference>
<reference evidence="7" key="1">
    <citation type="submission" date="2016-06" db="EMBL/GenBank/DDBJ databases">
        <authorList>
            <person name="Varghese N."/>
            <person name="Submissions Spin"/>
        </authorList>
    </citation>
    <scope>NUCLEOTIDE SEQUENCE [LARGE SCALE GENOMIC DNA]</scope>
    <source>
        <strain evidence="7">DSM 45647</strain>
    </source>
</reference>
<dbReference type="InterPro" id="IPR016032">
    <property type="entry name" value="Sig_transdc_resp-reg_C-effctor"/>
</dbReference>
<dbReference type="PRINTS" id="PR00038">
    <property type="entry name" value="HTHLUXR"/>
</dbReference>